<keyword evidence="1" id="KW-0812">Transmembrane</keyword>
<keyword evidence="2" id="KW-0150">Chloroplast</keyword>
<geneLocation type="chloroplast" evidence="2"/>
<dbReference type="AlphaFoldDB" id="A0A1Z1M8U4"/>
<gene>
    <name evidence="2" type="primary">orf41</name>
</gene>
<evidence type="ECO:0000313" key="2">
    <source>
        <dbReference type="EMBL" id="ARW62517.1"/>
    </source>
</evidence>
<name>A0A1Z1M8U4_9FLOR</name>
<dbReference type="RefSeq" id="YP_009393955.1">
    <property type="nucleotide sequence ID" value="NC_035270.1"/>
</dbReference>
<keyword evidence="1" id="KW-1133">Transmembrane helix</keyword>
<reference evidence="2" key="1">
    <citation type="journal article" date="2017" name="J. Phycol.">
        <title>Analysis of chloroplast genomes and a supermatrix inform reclassification of the Rhodomelaceae (Rhodophyta).</title>
        <authorList>
            <person name="Diaz-Tapia P."/>
            <person name="Maggs C.A."/>
            <person name="West J.A."/>
            <person name="Verbruggen H."/>
        </authorList>
    </citation>
    <scope>NUCLEOTIDE SEQUENCE</scope>
    <source>
        <strain evidence="2">PD0863</strain>
    </source>
</reference>
<feature type="transmembrane region" description="Helical" evidence="1">
    <location>
        <begin position="12"/>
        <end position="39"/>
    </location>
</feature>
<keyword evidence="2" id="KW-0934">Plastid</keyword>
<sequence length="41" mass="4954">MYLINETINKTFAIIIIKLQFTVDCEFLLFYPFIIIYTLSF</sequence>
<dbReference type="GeneID" id="33355734"/>
<evidence type="ECO:0000256" key="1">
    <source>
        <dbReference type="SAM" id="Phobius"/>
    </source>
</evidence>
<proteinExistence type="predicted"/>
<accession>A0A1Z1M8U4</accession>
<protein>
    <submittedName>
        <fullName evidence="2">Uncharacterized protein</fullName>
    </submittedName>
</protein>
<keyword evidence="1" id="KW-0472">Membrane</keyword>
<organism evidence="2">
    <name type="scientific">Polysiphonia sertularioides</name>
    <dbReference type="NCBI Taxonomy" id="945028"/>
    <lineage>
        <taxon>Eukaryota</taxon>
        <taxon>Rhodophyta</taxon>
        <taxon>Florideophyceae</taxon>
        <taxon>Rhodymeniophycidae</taxon>
        <taxon>Ceramiales</taxon>
        <taxon>Rhodomelaceae</taxon>
        <taxon>Polysiphonioideae</taxon>
        <taxon>Polysiphonia</taxon>
    </lineage>
</organism>
<dbReference type="EMBL" id="MF101423">
    <property type="protein sequence ID" value="ARW62517.1"/>
    <property type="molecule type" value="Genomic_DNA"/>
</dbReference>